<evidence type="ECO:0000259" key="1">
    <source>
        <dbReference type="Pfam" id="PF03713"/>
    </source>
</evidence>
<evidence type="ECO:0000313" key="2">
    <source>
        <dbReference type="EMBL" id="NIH52891.1"/>
    </source>
</evidence>
<dbReference type="InterPro" id="IPR012347">
    <property type="entry name" value="Ferritin-like"/>
</dbReference>
<name>A0A7X5QZK9_9MICO</name>
<dbReference type="EMBL" id="JAAMOX010000001">
    <property type="protein sequence ID" value="NIH52891.1"/>
    <property type="molecule type" value="Genomic_DNA"/>
</dbReference>
<keyword evidence="3" id="KW-1185">Reference proteome</keyword>
<dbReference type="Proteomes" id="UP000541033">
    <property type="component" value="Unassembled WGS sequence"/>
</dbReference>
<dbReference type="InterPro" id="IPR005183">
    <property type="entry name" value="DUF305_CopM-like"/>
</dbReference>
<dbReference type="Pfam" id="PF03713">
    <property type="entry name" value="DUF305"/>
    <property type="match status" value="1"/>
</dbReference>
<comment type="caution">
    <text evidence="2">The sequence shown here is derived from an EMBL/GenBank/DDBJ whole genome shotgun (WGS) entry which is preliminary data.</text>
</comment>
<feature type="domain" description="DUF305" evidence="1">
    <location>
        <begin position="44"/>
        <end position="205"/>
    </location>
</feature>
<evidence type="ECO:0000313" key="3">
    <source>
        <dbReference type="Proteomes" id="UP000541033"/>
    </source>
</evidence>
<accession>A0A7X5QZK9</accession>
<gene>
    <name evidence="2" type="ORF">FHX76_000759</name>
</gene>
<reference evidence="2 3" key="1">
    <citation type="submission" date="2020-02" db="EMBL/GenBank/DDBJ databases">
        <title>Sequencing the genomes of 1000 actinobacteria strains.</title>
        <authorList>
            <person name="Klenk H.-P."/>
        </authorList>
    </citation>
    <scope>NUCLEOTIDE SEQUENCE [LARGE SCALE GENOMIC DNA]</scope>
    <source>
        <strain evidence="2 3">DSM 27960</strain>
    </source>
</reference>
<dbReference type="PANTHER" id="PTHR36933">
    <property type="entry name" value="SLL0788 PROTEIN"/>
    <property type="match status" value="1"/>
</dbReference>
<dbReference type="Gene3D" id="1.20.1260.10">
    <property type="match status" value="1"/>
</dbReference>
<dbReference type="PANTHER" id="PTHR36933:SF1">
    <property type="entry name" value="SLL0788 PROTEIN"/>
    <property type="match status" value="1"/>
</dbReference>
<dbReference type="RefSeq" id="WP_167148062.1">
    <property type="nucleotide sequence ID" value="NZ_JAAMOX010000001.1"/>
</dbReference>
<organism evidence="2 3">
    <name type="scientific">Lysinibacter cavernae</name>
    <dbReference type="NCBI Taxonomy" id="1640652"/>
    <lineage>
        <taxon>Bacteria</taxon>
        <taxon>Bacillati</taxon>
        <taxon>Actinomycetota</taxon>
        <taxon>Actinomycetes</taxon>
        <taxon>Micrococcales</taxon>
        <taxon>Microbacteriaceae</taxon>
        <taxon>Lysinibacter</taxon>
    </lineage>
</organism>
<dbReference type="AlphaFoldDB" id="A0A7X5QZK9"/>
<proteinExistence type="predicted"/>
<sequence>MSSRALRLLIAGAITLLVVVAASVIIGRATAPSTLAVPGTLSAEAGFARDMQTHHDQAVEMAMIMREQTTNDEIKSLAYDVATSQAQQSGQMFGWLAAWGLPQNSPREAMAWMADSGHTHNTESVGATAGVMPGMATQADIDRLQSLTGEDAEVLFLQLMIAHHRGGVDMAKAVVERSKHQVVTDLAQSIITAQTGEIEYMTSLLAERGVN</sequence>
<protein>
    <submittedName>
        <fullName evidence="2">Uncharacterized protein (DUF305 family)</fullName>
    </submittedName>
</protein>